<dbReference type="OrthoDB" id="9812295at2"/>
<dbReference type="EC" id="1.7.-.-" evidence="2"/>
<evidence type="ECO:0000313" key="2">
    <source>
        <dbReference type="EMBL" id="EFH12401.1"/>
    </source>
</evidence>
<dbReference type="GO" id="GO:0016491">
    <property type="term" value="F:oxidoreductase activity"/>
    <property type="evidence" value="ECO:0007669"/>
    <property type="project" value="UniProtKB-KW"/>
</dbReference>
<dbReference type="SUPFAM" id="SSF52218">
    <property type="entry name" value="Flavoproteins"/>
    <property type="match status" value="1"/>
</dbReference>
<dbReference type="PANTHER" id="PTHR30543">
    <property type="entry name" value="CHROMATE REDUCTASE"/>
    <property type="match status" value="1"/>
</dbReference>
<evidence type="ECO:0000259" key="1">
    <source>
        <dbReference type="Pfam" id="PF03358"/>
    </source>
</evidence>
<organism evidence="2 3">
    <name type="scientific">Pseudoroseomonas cervicalis ATCC 49957</name>
    <dbReference type="NCBI Taxonomy" id="525371"/>
    <lineage>
        <taxon>Bacteria</taxon>
        <taxon>Pseudomonadati</taxon>
        <taxon>Pseudomonadota</taxon>
        <taxon>Alphaproteobacteria</taxon>
        <taxon>Acetobacterales</taxon>
        <taxon>Roseomonadaceae</taxon>
        <taxon>Roseomonas</taxon>
    </lineage>
</organism>
<dbReference type="AlphaFoldDB" id="D5RJW2"/>
<dbReference type="GO" id="GO:0010181">
    <property type="term" value="F:FMN binding"/>
    <property type="evidence" value="ECO:0007669"/>
    <property type="project" value="TreeGrafter"/>
</dbReference>
<proteinExistence type="predicted"/>
<dbReference type="Pfam" id="PF03358">
    <property type="entry name" value="FMN_red"/>
    <property type="match status" value="1"/>
</dbReference>
<dbReference type="Gene3D" id="3.40.50.360">
    <property type="match status" value="1"/>
</dbReference>
<accession>D5RJW2</accession>
<dbReference type="InterPro" id="IPR050712">
    <property type="entry name" value="NAD(P)H-dep_reductase"/>
</dbReference>
<dbReference type="PANTHER" id="PTHR30543:SF21">
    <property type="entry name" value="NAD(P)H-DEPENDENT FMN REDUCTASE LOT6"/>
    <property type="match status" value="1"/>
</dbReference>
<feature type="domain" description="NADPH-dependent FMN reductase-like" evidence="1">
    <location>
        <begin position="6"/>
        <end position="159"/>
    </location>
</feature>
<protein>
    <submittedName>
        <fullName evidence="2">Flavin reductase</fullName>
        <ecNumber evidence="2">1.7.-.-</ecNumber>
    </submittedName>
</protein>
<dbReference type="RefSeq" id="WP_007005221.1">
    <property type="nucleotide sequence ID" value="NZ_GG770781.1"/>
</dbReference>
<dbReference type="EMBL" id="ADVL01000229">
    <property type="protein sequence ID" value="EFH12401.1"/>
    <property type="molecule type" value="Genomic_DNA"/>
</dbReference>
<evidence type="ECO:0000313" key="3">
    <source>
        <dbReference type="Proteomes" id="UP000005324"/>
    </source>
</evidence>
<dbReference type="HOGENOM" id="CLU_055322_4_1_5"/>
<comment type="caution">
    <text evidence="2">The sequence shown here is derived from an EMBL/GenBank/DDBJ whole genome shotgun (WGS) entry which is preliminary data.</text>
</comment>
<sequence>MAATPILVFAASLRAGSLNRQLAHSAAAALREQGAAVTLLDLKEYPLPIYDGDLEQSGGIPQPAQALHAQLAGHRGVFIASPEYNAGLTPLLVNALSWVSRVKEAGGQGAAFGTPVYALGSASPGGFGGYRGLIALRHTLELGLGARVLPAMVAVPAAHQAFDATGALTAPGPLKALHQLAETLVAAATPG</sequence>
<dbReference type="Proteomes" id="UP000005324">
    <property type="component" value="Unassembled WGS sequence"/>
</dbReference>
<keyword evidence="3" id="KW-1185">Reference proteome</keyword>
<dbReference type="InterPro" id="IPR005025">
    <property type="entry name" value="FMN_Rdtase-like_dom"/>
</dbReference>
<name>D5RJW2_9PROT</name>
<reference evidence="2 3" key="1">
    <citation type="submission" date="2010-04" db="EMBL/GenBank/DDBJ databases">
        <authorList>
            <person name="Qin X."/>
            <person name="Bachman B."/>
            <person name="Battles P."/>
            <person name="Bell A."/>
            <person name="Bess C."/>
            <person name="Bickham C."/>
            <person name="Chaboub L."/>
            <person name="Chen D."/>
            <person name="Coyle M."/>
            <person name="Deiros D.R."/>
            <person name="Dinh H."/>
            <person name="Forbes L."/>
            <person name="Fowler G."/>
            <person name="Francisco L."/>
            <person name="Fu Q."/>
            <person name="Gubbala S."/>
            <person name="Hale W."/>
            <person name="Han Y."/>
            <person name="Hemphill L."/>
            <person name="Highlander S.K."/>
            <person name="Hirani K."/>
            <person name="Hogues M."/>
            <person name="Jackson L."/>
            <person name="Jakkamsetti A."/>
            <person name="Javaid M."/>
            <person name="Jiang H."/>
            <person name="Korchina V."/>
            <person name="Kovar C."/>
            <person name="Lara F."/>
            <person name="Lee S."/>
            <person name="Mata R."/>
            <person name="Mathew T."/>
            <person name="Moen C."/>
            <person name="Morales K."/>
            <person name="Munidasa M."/>
            <person name="Nazareth L."/>
            <person name="Ngo R."/>
            <person name="Nguyen L."/>
            <person name="Okwuonu G."/>
            <person name="Ongeri F."/>
            <person name="Patil S."/>
            <person name="Petrosino J."/>
            <person name="Pham C."/>
            <person name="Pham P."/>
            <person name="Pu L.-L."/>
            <person name="Puazo M."/>
            <person name="Raj R."/>
            <person name="Reid J."/>
            <person name="Rouhana J."/>
            <person name="Saada N."/>
            <person name="Shang Y."/>
            <person name="Simmons D."/>
            <person name="Thornton R."/>
            <person name="Warren J."/>
            <person name="Weissenberger G."/>
            <person name="Zhang J."/>
            <person name="Zhang L."/>
            <person name="Zhou C."/>
            <person name="Zhu D."/>
            <person name="Muzny D."/>
            <person name="Worley K."/>
            <person name="Gibbs R."/>
        </authorList>
    </citation>
    <scope>NUCLEOTIDE SEQUENCE [LARGE SCALE GENOMIC DNA]</scope>
    <source>
        <strain evidence="2 3">ATCC 49957</strain>
    </source>
</reference>
<dbReference type="InterPro" id="IPR029039">
    <property type="entry name" value="Flavoprotein-like_sf"/>
</dbReference>
<dbReference type="GO" id="GO:0005829">
    <property type="term" value="C:cytosol"/>
    <property type="evidence" value="ECO:0007669"/>
    <property type="project" value="TreeGrafter"/>
</dbReference>
<gene>
    <name evidence="2" type="ORF">HMPREF0731_1372</name>
</gene>
<keyword evidence="2" id="KW-0560">Oxidoreductase</keyword>